<evidence type="ECO:0000313" key="3">
    <source>
        <dbReference type="Proteomes" id="UP000794436"/>
    </source>
</evidence>
<dbReference type="GO" id="GO:0005789">
    <property type="term" value="C:endoplasmic reticulum membrane"/>
    <property type="evidence" value="ECO:0007669"/>
    <property type="project" value="TreeGrafter"/>
</dbReference>
<reference evidence="2" key="1">
    <citation type="submission" date="2019-03" db="EMBL/GenBank/DDBJ databases">
        <title>Long read genome sequence of the mycoparasitic Pythium oligandrum ATCC 38472 isolated from sugarbeet rhizosphere.</title>
        <authorList>
            <person name="Gaulin E."/>
        </authorList>
    </citation>
    <scope>NUCLEOTIDE SEQUENCE</scope>
    <source>
        <strain evidence="2">ATCC 38472_TT</strain>
    </source>
</reference>
<dbReference type="EMBL" id="SPLM01000001">
    <property type="protein sequence ID" value="TMW69626.1"/>
    <property type="molecule type" value="Genomic_DNA"/>
</dbReference>
<gene>
    <name evidence="2" type="ORF">Poli38472_001782</name>
</gene>
<dbReference type="PANTHER" id="PTHR31303">
    <property type="entry name" value="CTP-DEPENDENT DIACYLGLYCEROL KINASE 1"/>
    <property type="match status" value="1"/>
</dbReference>
<keyword evidence="1" id="KW-0812">Transmembrane</keyword>
<evidence type="ECO:0008006" key="4">
    <source>
        <dbReference type="Google" id="ProtNLM"/>
    </source>
</evidence>
<comment type="caution">
    <text evidence="2">The sequence shown here is derived from an EMBL/GenBank/DDBJ whole genome shotgun (WGS) entry which is preliminary data.</text>
</comment>
<proteinExistence type="predicted"/>
<keyword evidence="3" id="KW-1185">Reference proteome</keyword>
<feature type="transmembrane region" description="Helical" evidence="1">
    <location>
        <begin position="222"/>
        <end position="246"/>
    </location>
</feature>
<feature type="transmembrane region" description="Helical" evidence="1">
    <location>
        <begin position="114"/>
        <end position="134"/>
    </location>
</feature>
<dbReference type="GO" id="GO:0006654">
    <property type="term" value="P:phosphatidic acid biosynthetic process"/>
    <property type="evidence" value="ECO:0007669"/>
    <property type="project" value="TreeGrafter"/>
</dbReference>
<keyword evidence="1" id="KW-0472">Membrane</keyword>
<keyword evidence="1" id="KW-1133">Transmembrane helix</keyword>
<dbReference type="OrthoDB" id="5673at2759"/>
<sequence>MTMELTTVATWALCIGVIVAFQFLIGGGRARVDVKAIAKRQDLHLQRKAQHAVTGLMIYVVSGMFPVYADVTVLFTCALAFYGLHALRKRSKRVDMLYLRCFHGLLRREEIQKAVLPGAFYFLVGSGLVLSLFPTAIARLAILHLSFGDPSASLIGSRFGRRRLASGKSFEGFLGCWIVASLVTWVESGISVSITHSALRGLCAAVAESIDFGWDDNLSLPVISALLQTGLTYLGTFLGTFLGTYLGGVSIV</sequence>
<evidence type="ECO:0000256" key="1">
    <source>
        <dbReference type="SAM" id="Phobius"/>
    </source>
</evidence>
<name>A0A8K1CVZ7_PYTOL</name>
<dbReference type="PANTHER" id="PTHR31303:SF1">
    <property type="entry name" value="CTP-DEPENDENT DIACYLGLYCEROL KINASE 1"/>
    <property type="match status" value="1"/>
</dbReference>
<feature type="transmembrane region" description="Helical" evidence="1">
    <location>
        <begin position="6"/>
        <end position="28"/>
    </location>
</feature>
<organism evidence="2 3">
    <name type="scientific">Pythium oligandrum</name>
    <name type="common">Mycoparasitic fungus</name>
    <dbReference type="NCBI Taxonomy" id="41045"/>
    <lineage>
        <taxon>Eukaryota</taxon>
        <taxon>Sar</taxon>
        <taxon>Stramenopiles</taxon>
        <taxon>Oomycota</taxon>
        <taxon>Peronosporomycetes</taxon>
        <taxon>Pythiales</taxon>
        <taxon>Pythiaceae</taxon>
        <taxon>Pythium</taxon>
    </lineage>
</organism>
<protein>
    <recommendedName>
        <fullName evidence="4">Dolichol kinase</fullName>
    </recommendedName>
</protein>
<dbReference type="InterPro" id="IPR037997">
    <property type="entry name" value="Dgk1-like"/>
</dbReference>
<accession>A0A8K1CVZ7</accession>
<evidence type="ECO:0000313" key="2">
    <source>
        <dbReference type="EMBL" id="TMW69626.1"/>
    </source>
</evidence>
<dbReference type="Proteomes" id="UP000794436">
    <property type="component" value="Unassembled WGS sequence"/>
</dbReference>
<dbReference type="AlphaFoldDB" id="A0A8K1CVZ7"/>
<feature type="transmembrane region" description="Helical" evidence="1">
    <location>
        <begin position="71"/>
        <end position="87"/>
    </location>
</feature>
<dbReference type="GO" id="GO:0004143">
    <property type="term" value="F:ATP-dependent diacylglycerol kinase activity"/>
    <property type="evidence" value="ECO:0007669"/>
    <property type="project" value="InterPro"/>
</dbReference>